<proteinExistence type="predicted"/>
<dbReference type="Proteomes" id="UP000023104">
    <property type="component" value="Unassembled WGS sequence"/>
</dbReference>
<organism evidence="1 2">
    <name type="scientific">Bordetella holmesii 1058</name>
    <dbReference type="NCBI Taxonomy" id="1247648"/>
    <lineage>
        <taxon>Bacteria</taxon>
        <taxon>Pseudomonadati</taxon>
        <taxon>Pseudomonadota</taxon>
        <taxon>Betaproteobacteria</taxon>
        <taxon>Burkholderiales</taxon>
        <taxon>Alcaligenaceae</taxon>
        <taxon>Bordetella</taxon>
    </lineage>
</organism>
<gene>
    <name evidence="1" type="ORF">D559_0259</name>
</gene>
<protein>
    <recommendedName>
        <fullName evidence="3">N-acetyltransferase YedL</fullName>
    </recommendedName>
</protein>
<comment type="caution">
    <text evidence="1">The sequence shown here is derived from an EMBL/GenBank/DDBJ whole genome shotgun (WGS) entry which is preliminary data.</text>
</comment>
<name>A0ABN0RUM3_9BORD</name>
<keyword evidence="2" id="KW-1185">Reference proteome</keyword>
<accession>A0ABN0RUM3</accession>
<evidence type="ECO:0008006" key="3">
    <source>
        <dbReference type="Google" id="ProtNLM"/>
    </source>
</evidence>
<evidence type="ECO:0000313" key="2">
    <source>
        <dbReference type="Proteomes" id="UP000023104"/>
    </source>
</evidence>
<reference evidence="1 2" key="1">
    <citation type="submission" date="2014-02" db="EMBL/GenBank/DDBJ databases">
        <title>Whole Genome Sequencing Of Bordetella Holmesii, An Emerging Opportunistic Infection Of Humans.</title>
        <authorList>
            <person name="Tettelin H."/>
            <person name="Hooven T.A."/>
            <person name="Hine E."/>
            <person name="Su Q."/>
            <person name="Huard R.C."/>
            <person name="Della-Latta P."/>
            <person name="Daugherty S.C."/>
            <person name="Agrawal S."/>
            <person name="Sengamalay N."/>
            <person name="Tallon L.J."/>
            <person name="Sadzewicz L."/>
            <person name="Whittier S."/>
            <person name="Fraser C.M."/>
            <person name="Ratner A.J."/>
        </authorList>
    </citation>
    <scope>NUCLEOTIDE SEQUENCE [LARGE SCALE GENOMIC DNA]</scope>
    <source>
        <strain evidence="1 2">1058</strain>
    </source>
</reference>
<evidence type="ECO:0000313" key="1">
    <source>
        <dbReference type="EMBL" id="EXX92873.1"/>
    </source>
</evidence>
<sequence length="60" mass="6908">MHLYPERLQGAGNNARSPHLFEPQFGVRVQIAAQGREFVMEKPYRFKRGACVHRTLQEPG</sequence>
<dbReference type="EMBL" id="JDTF01000004">
    <property type="protein sequence ID" value="EXX92873.1"/>
    <property type="molecule type" value="Genomic_DNA"/>
</dbReference>